<dbReference type="PANTHER" id="PTHR11820:SF90">
    <property type="entry name" value="FLUTATHIONE S-TRANSFERASE"/>
    <property type="match status" value="1"/>
</dbReference>
<proteinExistence type="predicted"/>
<dbReference type="SUPFAM" id="SSF56529">
    <property type="entry name" value="FAH"/>
    <property type="match status" value="1"/>
</dbReference>
<accession>A0AAW3ZD00</accession>
<dbReference type="Pfam" id="PF01557">
    <property type="entry name" value="FAA_hydrolase"/>
    <property type="match status" value="1"/>
</dbReference>
<organism evidence="3 4">
    <name type="scientific">Pseudomarimonas arenosa</name>
    <dbReference type="NCBI Taxonomy" id="2774145"/>
    <lineage>
        <taxon>Bacteria</taxon>
        <taxon>Pseudomonadati</taxon>
        <taxon>Pseudomonadota</taxon>
        <taxon>Gammaproteobacteria</taxon>
        <taxon>Lysobacterales</taxon>
        <taxon>Lysobacteraceae</taxon>
        <taxon>Pseudomarimonas</taxon>
    </lineage>
</organism>
<protein>
    <submittedName>
        <fullName evidence="3">Fumarylacetoacetate hydrolase family protein</fullName>
    </submittedName>
</protein>
<gene>
    <name evidence="3" type="ORF">IFO71_00625</name>
</gene>
<feature type="domain" description="Fumarylacetoacetase-like C-terminal" evidence="2">
    <location>
        <begin position="27"/>
        <end position="218"/>
    </location>
</feature>
<dbReference type="RefSeq" id="WP_192027579.1">
    <property type="nucleotide sequence ID" value="NZ_JACYTR010000001.1"/>
</dbReference>
<dbReference type="Proteomes" id="UP000613768">
    <property type="component" value="Unassembled WGS sequence"/>
</dbReference>
<evidence type="ECO:0000259" key="2">
    <source>
        <dbReference type="Pfam" id="PF01557"/>
    </source>
</evidence>
<dbReference type="PANTHER" id="PTHR11820">
    <property type="entry name" value="ACYLPYRUVASE"/>
    <property type="match status" value="1"/>
</dbReference>
<reference evidence="3 4" key="1">
    <citation type="submission" date="2020-09" db="EMBL/GenBank/DDBJ databases">
        <title>Pseudoxanthomonas sp. CAU 1598 isolated from sand of Yaerae Beach.</title>
        <authorList>
            <person name="Kim W."/>
        </authorList>
    </citation>
    <scope>NUCLEOTIDE SEQUENCE [LARGE SCALE GENOMIC DNA]</scope>
    <source>
        <strain evidence="3 4">CAU 1598</strain>
    </source>
</reference>
<comment type="caution">
    <text evidence="3">The sequence shown here is derived from an EMBL/GenBank/DDBJ whole genome shotgun (WGS) entry which is preliminary data.</text>
</comment>
<keyword evidence="4" id="KW-1185">Reference proteome</keyword>
<dbReference type="GO" id="GO:0018773">
    <property type="term" value="F:acetylpyruvate hydrolase activity"/>
    <property type="evidence" value="ECO:0007669"/>
    <property type="project" value="TreeGrafter"/>
</dbReference>
<name>A0AAW3ZD00_9GAMM</name>
<evidence type="ECO:0000256" key="1">
    <source>
        <dbReference type="ARBA" id="ARBA00022723"/>
    </source>
</evidence>
<dbReference type="AlphaFoldDB" id="A0AAW3ZD00"/>
<keyword evidence="3" id="KW-0378">Hydrolase</keyword>
<keyword evidence="1" id="KW-0479">Metal-binding</keyword>
<sequence>MNTLFPPAPAVLVPIAGSEQSFPVRRVFCVGRNYAEHAREMGMPVERNSPIFFCKPADALVLPGHDPHYPSATQDVHHEVEWVLAIGASVPLDSSPKEAISAVIGHAIGLDLTRRDLQAGAKQKGQPWDTAKAFDESAPISALTLCPGDALPTSGALWLEVNGDLRQQGDLSDMLMTPAEIVAELSRLFALKPGDLIFTGTPAGVSALQPGDHWRAGLGDQCLMQGQMLPRR</sequence>
<evidence type="ECO:0000313" key="4">
    <source>
        <dbReference type="Proteomes" id="UP000613768"/>
    </source>
</evidence>
<evidence type="ECO:0000313" key="3">
    <source>
        <dbReference type="EMBL" id="MBD8524235.1"/>
    </source>
</evidence>
<dbReference type="InterPro" id="IPR036663">
    <property type="entry name" value="Fumarylacetoacetase_C_sf"/>
</dbReference>
<dbReference type="GO" id="GO:0046872">
    <property type="term" value="F:metal ion binding"/>
    <property type="evidence" value="ECO:0007669"/>
    <property type="project" value="UniProtKB-KW"/>
</dbReference>
<dbReference type="EMBL" id="JACYTR010000001">
    <property type="protein sequence ID" value="MBD8524235.1"/>
    <property type="molecule type" value="Genomic_DNA"/>
</dbReference>
<dbReference type="InterPro" id="IPR011234">
    <property type="entry name" value="Fumarylacetoacetase-like_C"/>
</dbReference>
<dbReference type="Gene3D" id="3.90.850.10">
    <property type="entry name" value="Fumarylacetoacetase-like, C-terminal domain"/>
    <property type="match status" value="1"/>
</dbReference>